<dbReference type="GO" id="GO:0022625">
    <property type="term" value="C:cytosolic large ribosomal subunit"/>
    <property type="evidence" value="ECO:0007669"/>
    <property type="project" value="TreeGrafter"/>
</dbReference>
<feature type="region of interest" description="Disordered" evidence="5">
    <location>
        <begin position="99"/>
        <end position="120"/>
    </location>
</feature>
<keyword evidence="7" id="KW-1185">Reference proteome</keyword>
<sequence length="139" mass="16267">TATLRPLVKPKIIKRTKKFIWHQSDGINKIKCNWQKLRRVCRRFKDQVLTPSVSYRSNKETKPMLPRGFRKFLVTMSRSLKCCCCGTNLIVRLLTVSPPRTTEPSRREQPSWPAESPIPMPDCSTKKMNRQLMCMSHLH</sequence>
<dbReference type="GO" id="GO:0003735">
    <property type="term" value="F:structural constituent of ribosome"/>
    <property type="evidence" value="ECO:0007669"/>
    <property type="project" value="InterPro"/>
</dbReference>
<reference evidence="6 7" key="1">
    <citation type="submission" date="2018-10" db="EMBL/GenBank/DDBJ databases">
        <authorList>
            <person name="Ekblom R."/>
            <person name="Jareborg N."/>
        </authorList>
    </citation>
    <scope>NUCLEOTIDE SEQUENCE [LARGE SCALE GENOMIC DNA]</scope>
    <source>
        <tissue evidence="6">Muscle</tissue>
    </source>
</reference>
<evidence type="ECO:0000256" key="4">
    <source>
        <dbReference type="ARBA" id="ARBA00035335"/>
    </source>
</evidence>
<comment type="caution">
    <text evidence="6">The sequence shown here is derived from an EMBL/GenBank/DDBJ whole genome shotgun (WGS) entry which is preliminary data.</text>
</comment>
<proteinExistence type="inferred from homology"/>
<dbReference type="SUPFAM" id="SSF52042">
    <property type="entry name" value="Ribosomal protein L32e"/>
    <property type="match status" value="1"/>
</dbReference>
<comment type="similarity">
    <text evidence="1">Belongs to the eukaryotic ribosomal protein eL32 family.</text>
</comment>
<evidence type="ECO:0000256" key="1">
    <source>
        <dbReference type="ARBA" id="ARBA00008431"/>
    </source>
</evidence>
<gene>
    <name evidence="6" type="ORF">BN2614_LOCUS1</name>
</gene>
<dbReference type="InterPro" id="IPR001515">
    <property type="entry name" value="Ribosomal_eL32"/>
</dbReference>
<dbReference type="PANTHER" id="PTHR23413">
    <property type="entry name" value="60S RIBOSOMAL PROTEIN L32 AND DNA-DIRECTED RNA POLYMERASE II, SUBUNIT N"/>
    <property type="match status" value="1"/>
</dbReference>
<name>A0A9X9MB67_GULGU</name>
<evidence type="ECO:0000313" key="6">
    <source>
        <dbReference type="EMBL" id="VCX40936.1"/>
    </source>
</evidence>
<dbReference type="Proteomes" id="UP000269945">
    <property type="component" value="Unassembled WGS sequence"/>
</dbReference>
<dbReference type="PANTHER" id="PTHR23413:SF1">
    <property type="entry name" value="RIBOSOMAL PROTEIN L32"/>
    <property type="match status" value="1"/>
</dbReference>
<evidence type="ECO:0000256" key="2">
    <source>
        <dbReference type="ARBA" id="ARBA00022980"/>
    </source>
</evidence>
<dbReference type="GO" id="GO:0006412">
    <property type="term" value="P:translation"/>
    <property type="evidence" value="ECO:0007669"/>
    <property type="project" value="InterPro"/>
</dbReference>
<keyword evidence="2" id="KW-0689">Ribosomal protein</keyword>
<dbReference type="InterPro" id="IPR036351">
    <property type="entry name" value="Ribosomal_eL32_sf"/>
</dbReference>
<evidence type="ECO:0000256" key="3">
    <source>
        <dbReference type="ARBA" id="ARBA00023274"/>
    </source>
</evidence>
<protein>
    <recommendedName>
        <fullName evidence="4">60S ribosomal protein L32</fullName>
    </recommendedName>
</protein>
<dbReference type="Pfam" id="PF01655">
    <property type="entry name" value="Ribosomal_L32e"/>
    <property type="match status" value="1"/>
</dbReference>
<dbReference type="EMBL" id="CYRY02045503">
    <property type="protein sequence ID" value="VCX40936.1"/>
    <property type="molecule type" value="Genomic_DNA"/>
</dbReference>
<dbReference type="SMART" id="SM01393">
    <property type="entry name" value="Ribosomal_L32e"/>
    <property type="match status" value="1"/>
</dbReference>
<evidence type="ECO:0000313" key="7">
    <source>
        <dbReference type="Proteomes" id="UP000269945"/>
    </source>
</evidence>
<organism evidence="6 7">
    <name type="scientific">Gulo gulo</name>
    <name type="common">Wolverine</name>
    <name type="synonym">Gluton</name>
    <dbReference type="NCBI Taxonomy" id="48420"/>
    <lineage>
        <taxon>Eukaryota</taxon>
        <taxon>Metazoa</taxon>
        <taxon>Chordata</taxon>
        <taxon>Craniata</taxon>
        <taxon>Vertebrata</taxon>
        <taxon>Euteleostomi</taxon>
        <taxon>Mammalia</taxon>
        <taxon>Eutheria</taxon>
        <taxon>Laurasiatheria</taxon>
        <taxon>Carnivora</taxon>
        <taxon>Caniformia</taxon>
        <taxon>Musteloidea</taxon>
        <taxon>Mustelidae</taxon>
        <taxon>Guloninae</taxon>
        <taxon>Gulo</taxon>
    </lineage>
</organism>
<feature type="non-terminal residue" evidence="6">
    <location>
        <position position="1"/>
    </location>
</feature>
<keyword evidence="3" id="KW-0687">Ribonucleoprotein</keyword>
<accession>A0A9X9MB67</accession>
<dbReference type="AlphaFoldDB" id="A0A9X9MB67"/>
<evidence type="ECO:0000256" key="5">
    <source>
        <dbReference type="SAM" id="MobiDB-lite"/>
    </source>
</evidence>